<evidence type="ECO:0000313" key="2">
    <source>
        <dbReference type="Proteomes" id="UP000827232"/>
    </source>
</evidence>
<reference evidence="1" key="1">
    <citation type="submission" date="2021-05" db="EMBL/GenBank/DDBJ databases">
        <title>Diversity, taxonomy and evolution of archaeal viruses of the class Caudoviricetes.</title>
        <authorList>
            <person name="Liu Y."/>
            <person name="Demina T.A."/>
            <person name="Roux S."/>
            <person name="Aiewsakun P."/>
            <person name="Kazlauskas D."/>
            <person name="Simmonds P."/>
            <person name="Prangishvili D."/>
            <person name="Oksanen H.M."/>
            <person name="Krupovic M."/>
        </authorList>
    </citation>
    <scope>NUCLEOTIDE SEQUENCE</scope>
    <source>
        <strain evidence="1">HRTV-25/14</strain>
    </source>
</reference>
<dbReference type="Proteomes" id="UP000827232">
    <property type="component" value="Segment"/>
</dbReference>
<protein>
    <submittedName>
        <fullName evidence="1">Baseplate hub</fullName>
    </submittedName>
</protein>
<organism evidence="1 2">
    <name type="scientific">Halorubrum tailed virus 25</name>
    <dbReference type="NCBI Taxonomy" id="2878006"/>
    <lineage>
        <taxon>Viruses</taxon>
        <taxon>Duplodnaviria</taxon>
        <taxon>Heunggongvirae</taxon>
        <taxon>Uroviricota</taxon>
        <taxon>Caudoviricetes</taxon>
        <taxon>Thumleimavirales</taxon>
        <taxon>Hafunaviridae</taxon>
        <taxon>Laminvirus</taxon>
        <taxon>Laminvirus thailandense</taxon>
        <taxon>Laminvirus HRTV25</taxon>
    </lineage>
</organism>
<proteinExistence type="predicted"/>
<keyword evidence="2" id="KW-1185">Reference proteome</keyword>
<evidence type="ECO:0000313" key="1">
    <source>
        <dbReference type="EMBL" id="UBF22610.1"/>
    </source>
</evidence>
<accession>A0AAE8XY52</accession>
<sequence>MTCSLKGGPDLKFLESGLTLNIRDLTTRSSRGRYDHAKIQLSKKDGDLLAREGIPNEPVHVVFDEVVQNRYIYPKDSLEIGHREAWLKIYDARKILDSGILSNYFNEVEVGDVMDYILENREDPYNVITGWKAVTPETAEQSRQDAEEDVREFLLGADADAPQTGLISGPLYNGIGALARFIGFMGKSQAMPYNTFRGLDFEDVSPNQAIAIMEDTFNFQSWVDNDGILWIGQPEANPQNRYIISGSSEDREYVMKEYNVTEGSNLVTQIEITGKTKWGVDSDILRGGESKNELFPIAKAYIVDDDGNPVPGPKLAPSRPVDIWDLAALEDAATQALVNEQLNFRNGTIVFNGAASKDKDTLAQMGVGDQVIVGDYISHHCANEADGGAYVVEEVQHKVNTRTGWSITAKVGTIPPEIDSASFYWNATDQEVFNDTTYGGVR</sequence>
<name>A0AAE8XY52_9CAUD</name>
<dbReference type="EMBL" id="MZ334521">
    <property type="protein sequence ID" value="UBF22610.1"/>
    <property type="molecule type" value="Genomic_DNA"/>
</dbReference>
<gene>
    <name evidence="1" type="ORF">HRTV-25_gp29</name>
</gene>